<evidence type="ECO:0000313" key="2">
    <source>
        <dbReference type="Proteomes" id="UP001299012"/>
    </source>
</evidence>
<dbReference type="EMBL" id="JAKKZF010000148">
    <property type="protein sequence ID" value="MCG0067321.1"/>
    <property type="molecule type" value="Genomic_DNA"/>
</dbReference>
<protein>
    <submittedName>
        <fullName evidence="1">Uncharacterized protein</fullName>
    </submittedName>
</protein>
<dbReference type="RefSeq" id="WP_143649752.1">
    <property type="nucleotide sequence ID" value="NZ_JAKKZF010000148.1"/>
</dbReference>
<comment type="caution">
    <text evidence="1">The sequence shown here is derived from an EMBL/GenBank/DDBJ whole genome shotgun (WGS) entry which is preliminary data.</text>
</comment>
<keyword evidence="2" id="KW-1185">Reference proteome</keyword>
<gene>
    <name evidence="1" type="ORF">L0F81_29315</name>
</gene>
<evidence type="ECO:0000313" key="1">
    <source>
        <dbReference type="EMBL" id="MCG0067321.1"/>
    </source>
</evidence>
<dbReference type="Proteomes" id="UP001299012">
    <property type="component" value="Unassembled WGS sequence"/>
</dbReference>
<accession>A0ABS9JP96</accession>
<proteinExistence type="predicted"/>
<sequence>MTNARWGAELSGQRKKTVAFYEVVRAKDANNLRFDHIDWGFVLDNLAALSVHERHMIHDDDVYVGEPIDSAYGKHLVLARLRDGDLQQIDYEAQKIDALRLDGNRSVVDTTIVCFLPYGNVIGVIQGSASAPRPTALQRWLNAMRSGIEEDLAIIPLIGKNAWEKLKAAESVNLFEMRLRPAATSMFPTSVEGLGDFARHAHKQNPDALITLTIKIPKGRGLSRSAARARGERRLHASVQEFLSDFGSLVGPHGVIDRAIADVMLSASDGSIVEDKINFVNDHITASKQVTLPRGGGAGPWFEAAVQAVMQAAAEHDRDLRAAVSAMP</sequence>
<name>A0ABS9JP96_9ACTN</name>
<reference evidence="1 2" key="1">
    <citation type="submission" date="2022-01" db="EMBL/GenBank/DDBJ databases">
        <title>Draft Genome Sequences of Seven Type Strains of the Genus Streptomyces.</title>
        <authorList>
            <person name="Aziz S."/>
            <person name="Coretto E."/>
            <person name="Chronakova A."/>
            <person name="Sproer C."/>
            <person name="Huber K."/>
            <person name="Nouioui I."/>
            <person name="Gross H."/>
        </authorList>
    </citation>
    <scope>NUCLEOTIDE SEQUENCE [LARGE SCALE GENOMIC DNA]</scope>
    <source>
        <strain evidence="1 2">DSM 41685</strain>
    </source>
</reference>
<organism evidence="1 2">
    <name type="scientific">Streptomyces tricolor</name>
    <dbReference type="NCBI Taxonomy" id="68277"/>
    <lineage>
        <taxon>Bacteria</taxon>
        <taxon>Bacillati</taxon>
        <taxon>Actinomycetota</taxon>
        <taxon>Actinomycetes</taxon>
        <taxon>Kitasatosporales</taxon>
        <taxon>Streptomycetaceae</taxon>
        <taxon>Streptomyces</taxon>
        <taxon>Streptomyces violaceoruber group</taxon>
    </lineage>
</organism>